<dbReference type="GO" id="GO:0007005">
    <property type="term" value="P:mitochondrion organization"/>
    <property type="evidence" value="ECO:0007669"/>
    <property type="project" value="TreeGrafter"/>
</dbReference>
<dbReference type="InterPro" id="IPR011009">
    <property type="entry name" value="Kinase-like_dom_sf"/>
</dbReference>
<dbReference type="Pfam" id="PF03109">
    <property type="entry name" value="ABC1"/>
    <property type="match status" value="1"/>
</dbReference>
<feature type="domain" description="Protein kinase" evidence="2">
    <location>
        <begin position="62"/>
        <end position="351"/>
    </location>
</feature>
<reference evidence="3" key="2">
    <citation type="journal article" date="2018" name="Environ. Sci. Technol.">
        <title>The Toxicogenome of Hyalella azteca: A Model for Sediment Ecotoxicology and Evolutionary Toxicology.</title>
        <authorList>
            <person name="Poynton H.C."/>
            <person name="Hasenbein S."/>
            <person name="Benoit J.B."/>
            <person name="Sepulveda M.S."/>
            <person name="Poelchau M.F."/>
            <person name="Hughes D.S.T."/>
            <person name="Murali S.C."/>
            <person name="Chen S."/>
            <person name="Glastad K.M."/>
            <person name="Goodisman M.A.D."/>
            <person name="Werren J.H."/>
            <person name="Vineis J.H."/>
            <person name="Bowen J.L."/>
            <person name="Friedrich M."/>
            <person name="Jones J."/>
            <person name="Robertson H.M."/>
            <person name="Feyereisen R."/>
            <person name="Mechler-Hickson A."/>
            <person name="Mathers N."/>
            <person name="Lee C.E."/>
            <person name="Colbourne J.K."/>
            <person name="Biales A."/>
            <person name="Johnston J.S."/>
            <person name="Wellborn G.A."/>
            <person name="Rosendale A.J."/>
            <person name="Cridge A.G."/>
            <person name="Munoz-Torres M.C."/>
            <person name="Bain P.A."/>
            <person name="Manny A.R."/>
            <person name="Major K.M."/>
            <person name="Lambert F.N."/>
            <person name="Vulpe C.D."/>
            <person name="Tuck P."/>
            <person name="Blalock B.J."/>
            <person name="Lin Y.Y."/>
            <person name="Smith M.E."/>
            <person name="Ochoa-Acuna H."/>
            <person name="Chen M.M."/>
            <person name="Childers C.P."/>
            <person name="Qu J."/>
            <person name="Dugan S."/>
            <person name="Lee S.L."/>
            <person name="Chao H."/>
            <person name="Dinh H."/>
            <person name="Han Y."/>
            <person name="Doddapaneni H."/>
            <person name="Worley K.C."/>
            <person name="Muzny D.M."/>
            <person name="Gibbs R.A."/>
            <person name="Richards S."/>
        </authorList>
    </citation>
    <scope>NUCLEOTIDE SEQUENCE</scope>
    <source>
        <strain evidence="3">HAZT.00-mixed</strain>
        <tissue evidence="3">Whole organism</tissue>
    </source>
</reference>
<dbReference type="PROSITE" id="PS50011">
    <property type="entry name" value="PROTEIN_KINASE_DOM"/>
    <property type="match status" value="1"/>
</dbReference>
<dbReference type="Proteomes" id="UP000711488">
    <property type="component" value="Unassembled WGS sequence"/>
</dbReference>
<proteinExistence type="inferred from homology"/>
<dbReference type="InterPro" id="IPR051130">
    <property type="entry name" value="Mito_struct-func_regulator"/>
</dbReference>
<name>A0A6A0H6L5_HYAAZ</name>
<dbReference type="EMBL" id="JQDR03005976">
    <property type="protein sequence ID" value="KAA0200912.1"/>
    <property type="molecule type" value="Genomic_DNA"/>
</dbReference>
<dbReference type="InterPro" id="IPR045307">
    <property type="entry name" value="ADCK1_dom"/>
</dbReference>
<gene>
    <name evidence="3" type="ORF">HAZT_HAZT003185</name>
</gene>
<organism evidence="3">
    <name type="scientific">Hyalella azteca</name>
    <name type="common">Amphipod</name>
    <dbReference type="NCBI Taxonomy" id="294128"/>
    <lineage>
        <taxon>Eukaryota</taxon>
        <taxon>Metazoa</taxon>
        <taxon>Ecdysozoa</taxon>
        <taxon>Arthropoda</taxon>
        <taxon>Crustacea</taxon>
        <taxon>Multicrustacea</taxon>
        <taxon>Malacostraca</taxon>
        <taxon>Eumalacostraca</taxon>
        <taxon>Peracarida</taxon>
        <taxon>Amphipoda</taxon>
        <taxon>Senticaudata</taxon>
        <taxon>Talitrida</taxon>
        <taxon>Talitroidea</taxon>
        <taxon>Hyalellidae</taxon>
        <taxon>Hyalella</taxon>
    </lineage>
</organism>
<evidence type="ECO:0000259" key="2">
    <source>
        <dbReference type="PROSITE" id="PS50011"/>
    </source>
</evidence>
<evidence type="ECO:0000313" key="3">
    <source>
        <dbReference type="EMBL" id="KAA0200912.1"/>
    </source>
</evidence>
<feature type="non-terminal residue" evidence="3">
    <location>
        <position position="470"/>
    </location>
</feature>
<dbReference type="GO" id="GO:0005524">
    <property type="term" value="F:ATP binding"/>
    <property type="evidence" value="ECO:0007669"/>
    <property type="project" value="InterPro"/>
</dbReference>
<reference evidence="3" key="1">
    <citation type="submission" date="2014-08" db="EMBL/GenBank/DDBJ databases">
        <authorList>
            <person name="Murali S."/>
            <person name="Richards S."/>
            <person name="Bandaranaike D."/>
            <person name="Bellair M."/>
            <person name="Blankenburg K."/>
            <person name="Chao H."/>
            <person name="Dinh H."/>
            <person name="Doddapaneni H."/>
            <person name="Dugan-Rocha S."/>
            <person name="Elkadiri S."/>
            <person name="Gnanaolivu R."/>
            <person name="Hughes D."/>
            <person name="Lee S."/>
            <person name="Li M."/>
            <person name="Ming W."/>
            <person name="Munidasa M."/>
            <person name="Muniz J."/>
            <person name="Nguyen L."/>
            <person name="Osuji N."/>
            <person name="Pu L.-L."/>
            <person name="Puazo M."/>
            <person name="Skinner E."/>
            <person name="Qu C."/>
            <person name="Quiroz J."/>
            <person name="Raj R."/>
            <person name="Weissenberger G."/>
            <person name="Xin Y."/>
            <person name="Zou X."/>
            <person name="Han Y."/>
            <person name="Worley K."/>
            <person name="Muzny D."/>
            <person name="Gibbs R."/>
        </authorList>
    </citation>
    <scope>NUCLEOTIDE SEQUENCE</scope>
    <source>
        <strain evidence="3">HAZT.00-mixed</strain>
        <tissue evidence="3">Whole organism</tissue>
    </source>
</reference>
<reference evidence="3" key="3">
    <citation type="submission" date="2019-06" db="EMBL/GenBank/DDBJ databases">
        <authorList>
            <person name="Poynton C."/>
            <person name="Hasenbein S."/>
            <person name="Benoit J.B."/>
            <person name="Sepulveda M.S."/>
            <person name="Poelchau M.F."/>
            <person name="Murali S.C."/>
            <person name="Chen S."/>
            <person name="Glastad K.M."/>
            <person name="Werren J.H."/>
            <person name="Vineis J.H."/>
            <person name="Bowen J.L."/>
            <person name="Friedrich M."/>
            <person name="Jones J."/>
            <person name="Robertson H.M."/>
            <person name="Feyereisen R."/>
            <person name="Mechler-Hickson A."/>
            <person name="Mathers N."/>
            <person name="Lee C.E."/>
            <person name="Colbourne J.K."/>
            <person name="Biales A."/>
            <person name="Johnston J.S."/>
            <person name="Wellborn G.A."/>
            <person name="Rosendale A.J."/>
            <person name="Cridge A.G."/>
            <person name="Munoz-Torres M.C."/>
            <person name="Bain P.A."/>
            <person name="Manny A.R."/>
            <person name="Major K.M."/>
            <person name="Lambert F.N."/>
            <person name="Vulpe C.D."/>
            <person name="Tuck P."/>
            <person name="Blalock B.J."/>
            <person name="Lin Y.-Y."/>
            <person name="Smith M.E."/>
            <person name="Ochoa-Acuna H."/>
            <person name="Chen M.-J.M."/>
            <person name="Childers C.P."/>
            <person name="Qu J."/>
            <person name="Dugan S."/>
            <person name="Lee S.L."/>
            <person name="Chao H."/>
            <person name="Dinh H."/>
            <person name="Han Y."/>
            <person name="Doddapaneni H."/>
            <person name="Worley K.C."/>
            <person name="Muzny D.M."/>
            <person name="Gibbs R.A."/>
            <person name="Richards S."/>
        </authorList>
    </citation>
    <scope>NUCLEOTIDE SEQUENCE</scope>
    <source>
        <strain evidence="3">HAZT.00-mixed</strain>
        <tissue evidence="3">Whole organism</tissue>
    </source>
</reference>
<accession>A0A6A0H6L5</accession>
<sequence>MLHKWWNICEGQHLGSLEYLLPPEYVKTLQVLHSKAPKSDIESVKSVLRQELHADPDELFTSFSAEPVGAASLAQVHVATTQDGRKVAVKVQHRTVKEHAAIDMKGMEFLVSAVSYFFPDFNFDWLVEETKINLPLELDFEHEGRNAEQVAEMFKQFPWLKVPSIDWTLSTKRVLTMEYCEGGQVNDPVYMKAHNLAPEQVAERLGLLYSEMIFCRGYVHSDPHPGNVLVNRRPRGDAQIILLDHGLYARVSDNIRESYSKFWLAILGQDVDGIAKYGRELGVGDLAGLFACMVTARSWDSITRGIDKHSINDAERNEVSNYATKLLPEIIATLGRVNRQMLLLLKTNDLLRGIEYSLNIQHRSVNNLSYICIAFRCVIIHTKCSKYYIAEIVCYNRKSFLTMSRCCVRAVYDRQMLLCSSSFCRLLTSVNLRAALLRIDVYTSYISCMTNIHKLFAWSRQSTVAEAFRW</sequence>
<dbReference type="Gene3D" id="1.10.510.10">
    <property type="entry name" value="Transferase(Phosphotransferase) domain 1"/>
    <property type="match status" value="1"/>
</dbReference>
<evidence type="ECO:0000256" key="1">
    <source>
        <dbReference type="ARBA" id="ARBA00009670"/>
    </source>
</evidence>
<dbReference type="InterPro" id="IPR004147">
    <property type="entry name" value="ABC1_dom"/>
</dbReference>
<dbReference type="GO" id="GO:0005743">
    <property type="term" value="C:mitochondrial inner membrane"/>
    <property type="evidence" value="ECO:0007669"/>
    <property type="project" value="TreeGrafter"/>
</dbReference>
<dbReference type="CDD" id="cd13969">
    <property type="entry name" value="ADCK1-like"/>
    <property type="match status" value="1"/>
</dbReference>
<dbReference type="InterPro" id="IPR000719">
    <property type="entry name" value="Prot_kinase_dom"/>
</dbReference>
<comment type="similarity">
    <text evidence="1">Belongs to the protein kinase superfamily. ADCK protein kinase family.</text>
</comment>
<dbReference type="GO" id="GO:0004672">
    <property type="term" value="F:protein kinase activity"/>
    <property type="evidence" value="ECO:0007669"/>
    <property type="project" value="InterPro"/>
</dbReference>
<dbReference type="SUPFAM" id="SSF56112">
    <property type="entry name" value="Protein kinase-like (PK-like)"/>
    <property type="match status" value="1"/>
</dbReference>
<dbReference type="OrthoDB" id="427480at2759"/>
<comment type="caution">
    <text evidence="3">The sequence shown here is derived from an EMBL/GenBank/DDBJ whole genome shotgun (WGS) entry which is preliminary data.</text>
</comment>
<dbReference type="PANTHER" id="PTHR43173">
    <property type="entry name" value="ABC1 FAMILY PROTEIN"/>
    <property type="match status" value="1"/>
</dbReference>
<protein>
    <recommendedName>
        <fullName evidence="2">Protein kinase domain-containing protein</fullName>
    </recommendedName>
</protein>
<dbReference type="AlphaFoldDB" id="A0A6A0H6L5"/>
<dbReference type="PANTHER" id="PTHR43173:SF19">
    <property type="entry name" value="AARF DOMAIN-CONTAINING PROTEIN KINASE 1"/>
    <property type="match status" value="1"/>
</dbReference>
<dbReference type="GO" id="GO:0055088">
    <property type="term" value="P:lipid homeostasis"/>
    <property type="evidence" value="ECO:0007669"/>
    <property type="project" value="TreeGrafter"/>
</dbReference>